<name>A0AAE1LQ59_9NEOP</name>
<reference evidence="2" key="1">
    <citation type="submission" date="2021-07" db="EMBL/GenBank/DDBJ databases">
        <authorList>
            <person name="Catto M.A."/>
            <person name="Jacobson A."/>
            <person name="Kennedy G."/>
            <person name="Labadie P."/>
            <person name="Hunt B.G."/>
            <person name="Srinivasan R."/>
        </authorList>
    </citation>
    <scope>NUCLEOTIDE SEQUENCE</scope>
    <source>
        <strain evidence="2">PL_HMW_Pooled</strain>
        <tissue evidence="2">Head</tissue>
    </source>
</reference>
<sequence length="102" mass="11687">MDENVELYERYVYYKNKCAEMALHIKKLETAMKGCQTLLAGCFSDIETTSLSPEMTSTSKTPLPVTPKPKSHKRQLSFIEESQEFLFEPGANKYECLSPKEK</sequence>
<dbReference type="AlphaFoldDB" id="A0AAE1LQ59"/>
<feature type="region of interest" description="Disordered" evidence="1">
    <location>
        <begin position="52"/>
        <end position="72"/>
    </location>
</feature>
<evidence type="ECO:0000313" key="3">
    <source>
        <dbReference type="Proteomes" id="UP001219518"/>
    </source>
</evidence>
<accession>A0AAE1LQ59</accession>
<dbReference type="EMBL" id="JAHWGI010001296">
    <property type="protein sequence ID" value="KAK3927605.1"/>
    <property type="molecule type" value="Genomic_DNA"/>
</dbReference>
<proteinExistence type="predicted"/>
<keyword evidence="3" id="KW-1185">Reference proteome</keyword>
<dbReference type="Proteomes" id="UP001219518">
    <property type="component" value="Unassembled WGS sequence"/>
</dbReference>
<feature type="compositionally biased region" description="Polar residues" evidence="1">
    <location>
        <begin position="52"/>
        <end position="61"/>
    </location>
</feature>
<organism evidence="2 3">
    <name type="scientific">Frankliniella fusca</name>
    <dbReference type="NCBI Taxonomy" id="407009"/>
    <lineage>
        <taxon>Eukaryota</taxon>
        <taxon>Metazoa</taxon>
        <taxon>Ecdysozoa</taxon>
        <taxon>Arthropoda</taxon>
        <taxon>Hexapoda</taxon>
        <taxon>Insecta</taxon>
        <taxon>Pterygota</taxon>
        <taxon>Neoptera</taxon>
        <taxon>Paraneoptera</taxon>
        <taxon>Thysanoptera</taxon>
        <taxon>Terebrantia</taxon>
        <taxon>Thripoidea</taxon>
        <taxon>Thripidae</taxon>
        <taxon>Frankliniella</taxon>
    </lineage>
</organism>
<evidence type="ECO:0000256" key="1">
    <source>
        <dbReference type="SAM" id="MobiDB-lite"/>
    </source>
</evidence>
<gene>
    <name evidence="2" type="ORF">KUF71_015890</name>
</gene>
<comment type="caution">
    <text evidence="2">The sequence shown here is derived from an EMBL/GenBank/DDBJ whole genome shotgun (WGS) entry which is preliminary data.</text>
</comment>
<evidence type="ECO:0000313" key="2">
    <source>
        <dbReference type="EMBL" id="KAK3927605.1"/>
    </source>
</evidence>
<reference evidence="2" key="2">
    <citation type="journal article" date="2023" name="BMC Genomics">
        <title>Pest status, molecular evolution, and epigenetic factors derived from the genome assembly of Frankliniella fusca, a thysanopteran phytovirus vector.</title>
        <authorList>
            <person name="Catto M.A."/>
            <person name="Labadie P.E."/>
            <person name="Jacobson A.L."/>
            <person name="Kennedy G.G."/>
            <person name="Srinivasan R."/>
            <person name="Hunt B.G."/>
        </authorList>
    </citation>
    <scope>NUCLEOTIDE SEQUENCE</scope>
    <source>
        <strain evidence="2">PL_HMW_Pooled</strain>
    </source>
</reference>
<protein>
    <submittedName>
        <fullName evidence="2">Forkhead box protein K2</fullName>
    </submittedName>
</protein>